<keyword evidence="13" id="KW-0131">Cell cycle</keyword>
<keyword evidence="6" id="KW-0597">Phosphoprotein</keyword>
<evidence type="ECO:0000256" key="8">
    <source>
        <dbReference type="ARBA" id="ARBA00022776"/>
    </source>
</evidence>
<dbReference type="PROSITE" id="PS50054">
    <property type="entry name" value="TYR_PHOSPHATASE_DUAL"/>
    <property type="match status" value="1"/>
</dbReference>
<evidence type="ECO:0000256" key="3">
    <source>
        <dbReference type="ARBA" id="ARBA00007315"/>
    </source>
</evidence>
<sequence length="829" mass="86155">MATGAAAPAARSLSPSDSLASSSSNTDADGDSIINDAAGATATNTASSSELLEYVLGVARAGGGGGHPAASSSSPARQRGAKGAPLPAGPVLTFGPRLGYTYFAQPAPRAEALNALTPGREGDGGEEGIYWFSVDDQLLYLSFFQDYGPLNVGCLYRFCLHLHSLLSSPDHAHQRIFLYSSDEPDKKVNAAVLMALYAMVVMRWSVADVLHPLSSLELQPYRDAGYSRADYHLHPQSLLYGTHRALSHTLLDLSTFDLAAYEHAEKVETGDWNWITPGFVAFASPVESGYREGVVGRGGGGAQGGNGKLSRAFRNVLDEFEKKGVKVVVRLNKKLYDASHFTSRGIDHVEMYFDDGTNPTLDMCRRFIDLSDRIISAGGAVAVHCKAGLGRTGTLIGAYLIYKHGFTADEAIGFMRLMRPGSCVGPQQHFLYENQFEWVRWAAQDELRRELESQRGLVGKELAAAGAGAVASTSAAGEAVGRPLTPPNEADLDRARSKTPSASHGAPVTPRRQTGTVPGQPRKTPGRSRHAVAEPERVSPEEKSALEEEERMEGVVLSSPRKGRVSGSGGGVKGKGKGPMLDAAAEEDDEEDDPLAMVVVPSSPRKLGLAPPARINGSATASTSSARPPPPAPPKTPTQPQSTRPTRIARPATRPLSALADNRIVDRIGTTRSSARNGGGGGATTASTGGAAGMARSKAAKNLNTVFEATTGGAAVGACAAGQTRYPLRNGRTTSASSASSSTSAGLQPPNSPSKLPQSQRVLGKRDTGGPGRGNGAAANGSSGTAASAGFNPAAAAAASAAGGNGAGLGRNVRRRRSSMGSQETVNAG</sequence>
<accession>A0A061B3E9</accession>
<dbReference type="InterPro" id="IPR029260">
    <property type="entry name" value="DSPn"/>
</dbReference>
<feature type="compositionally biased region" description="Pro residues" evidence="14">
    <location>
        <begin position="627"/>
        <end position="637"/>
    </location>
</feature>
<keyword evidence="9" id="KW-0378">Hydrolase</keyword>
<dbReference type="GO" id="GO:0000278">
    <property type="term" value="P:mitotic cell cycle"/>
    <property type="evidence" value="ECO:0007669"/>
    <property type="project" value="UniProtKB-ARBA"/>
</dbReference>
<evidence type="ECO:0000256" key="6">
    <source>
        <dbReference type="ARBA" id="ARBA00022553"/>
    </source>
</evidence>
<name>A0A061B3E9_RHOTO</name>
<dbReference type="GO" id="GO:0032954">
    <property type="term" value="P:regulation of cytokinetic process"/>
    <property type="evidence" value="ECO:0007669"/>
    <property type="project" value="UniProtKB-ARBA"/>
</dbReference>
<dbReference type="GO" id="GO:0051321">
    <property type="term" value="P:meiotic cell cycle"/>
    <property type="evidence" value="ECO:0007669"/>
    <property type="project" value="UniProtKB-KW"/>
</dbReference>
<dbReference type="InterPro" id="IPR029021">
    <property type="entry name" value="Prot-tyrosine_phosphatase-like"/>
</dbReference>
<feature type="region of interest" description="Disordered" evidence="14">
    <location>
        <begin position="472"/>
        <end position="697"/>
    </location>
</feature>
<feature type="region of interest" description="Disordered" evidence="14">
    <location>
        <begin position="725"/>
        <end position="829"/>
    </location>
</feature>
<evidence type="ECO:0000256" key="13">
    <source>
        <dbReference type="ARBA" id="ARBA00023306"/>
    </source>
</evidence>
<evidence type="ECO:0000256" key="12">
    <source>
        <dbReference type="ARBA" id="ARBA00023254"/>
    </source>
</evidence>
<dbReference type="GO" id="GO:0033554">
    <property type="term" value="P:cellular response to stress"/>
    <property type="evidence" value="ECO:0007669"/>
    <property type="project" value="UniProtKB-ARBA"/>
</dbReference>
<feature type="compositionally biased region" description="Basic and acidic residues" evidence="14">
    <location>
        <begin position="531"/>
        <end position="546"/>
    </location>
</feature>
<dbReference type="EMBL" id="LK052943">
    <property type="protein sequence ID" value="CDR43986.1"/>
    <property type="molecule type" value="Genomic_DNA"/>
</dbReference>
<evidence type="ECO:0000256" key="2">
    <source>
        <dbReference type="ARBA" id="ARBA00004496"/>
    </source>
</evidence>
<feature type="compositionally biased region" description="Low complexity" evidence="14">
    <location>
        <begin position="68"/>
        <end position="78"/>
    </location>
</feature>
<keyword evidence="8" id="KW-0498">Mitosis</keyword>
<dbReference type="PANTHER" id="PTHR23339">
    <property type="entry name" value="TYROSINE SPECIFIC PROTEIN PHOSPHATASE AND DUAL SPECIFICITY PROTEIN PHOSPHATASE"/>
    <property type="match status" value="1"/>
</dbReference>
<dbReference type="InterPro" id="IPR000387">
    <property type="entry name" value="Tyr_Pase_dom"/>
</dbReference>
<dbReference type="PROSITE" id="PS00383">
    <property type="entry name" value="TYR_PHOSPHATASE_1"/>
    <property type="match status" value="1"/>
</dbReference>
<evidence type="ECO:0000256" key="9">
    <source>
        <dbReference type="ARBA" id="ARBA00022801"/>
    </source>
</evidence>
<evidence type="ECO:0000256" key="10">
    <source>
        <dbReference type="ARBA" id="ARBA00022912"/>
    </source>
</evidence>
<dbReference type="SUPFAM" id="SSF52799">
    <property type="entry name" value="(Phosphotyrosine protein) phosphatases II"/>
    <property type="match status" value="2"/>
</dbReference>
<evidence type="ECO:0000256" key="5">
    <source>
        <dbReference type="ARBA" id="ARBA00022490"/>
    </source>
</evidence>
<feature type="domain" description="Tyrosine-protein phosphatase" evidence="15">
    <location>
        <begin position="271"/>
        <end position="444"/>
    </location>
</feature>
<evidence type="ECO:0000313" key="17">
    <source>
        <dbReference type="EMBL" id="CDR43986.1"/>
    </source>
</evidence>
<keyword evidence="11" id="KW-0539">Nucleus</keyword>
<dbReference type="GO" id="GO:0005816">
    <property type="term" value="C:spindle pole body"/>
    <property type="evidence" value="ECO:0007669"/>
    <property type="project" value="UniProtKB-ARBA"/>
</dbReference>
<keyword evidence="10" id="KW-0904">Protein phosphatase</keyword>
<dbReference type="GO" id="GO:0007096">
    <property type="term" value="P:regulation of exit from mitosis"/>
    <property type="evidence" value="ECO:0007669"/>
    <property type="project" value="UniProtKB-ARBA"/>
</dbReference>
<comment type="similarity">
    <text evidence="3">Belongs to the protein-tyrosine phosphatase family. Non-receptor class CDC14 subfamily.</text>
</comment>
<reference evidence="17" key="1">
    <citation type="journal article" date="2014" name="Genome Announc.">
        <title>Draft genome sequence of Rhodosporidium toruloides CECT1137, an oleaginous yeast of biotechnological interest.</title>
        <authorList>
            <person name="Morin N."/>
            <person name="Calcas X."/>
            <person name="Devillers H."/>
            <person name="Durrens P."/>
            <person name="Sherman D.J."/>
            <person name="Nicaud J.-M."/>
            <person name="Neuveglise C."/>
        </authorList>
    </citation>
    <scope>NUCLEOTIDE SEQUENCE</scope>
    <source>
        <strain evidence="17">CECT1137</strain>
    </source>
</reference>
<dbReference type="GO" id="GO:0004725">
    <property type="term" value="F:protein tyrosine phosphatase activity"/>
    <property type="evidence" value="ECO:0007669"/>
    <property type="project" value="UniProtKB-EC"/>
</dbReference>
<feature type="compositionally biased region" description="Low complexity" evidence="14">
    <location>
        <begin position="684"/>
        <end position="697"/>
    </location>
</feature>
<keyword evidence="12" id="KW-0469">Meiosis</keyword>
<feature type="compositionally biased region" description="Low complexity" evidence="14">
    <location>
        <begin position="472"/>
        <end position="481"/>
    </location>
</feature>
<dbReference type="InterPro" id="IPR003595">
    <property type="entry name" value="Tyr_Pase_cat"/>
</dbReference>
<evidence type="ECO:0000256" key="11">
    <source>
        <dbReference type="ARBA" id="ARBA00023242"/>
    </source>
</evidence>
<dbReference type="SMART" id="SM00404">
    <property type="entry name" value="PTPc_motif"/>
    <property type="match status" value="1"/>
</dbReference>
<evidence type="ECO:0000256" key="14">
    <source>
        <dbReference type="SAM" id="MobiDB-lite"/>
    </source>
</evidence>
<dbReference type="FunFam" id="3.90.190.10:FF:000038">
    <property type="entry name" value="Tyrosine-protein phosphatase CDC14"/>
    <property type="match status" value="1"/>
</dbReference>
<keyword evidence="7" id="KW-0132">Cell division</keyword>
<evidence type="ECO:0000256" key="1">
    <source>
        <dbReference type="ARBA" id="ARBA00004123"/>
    </source>
</evidence>
<protein>
    <recommendedName>
        <fullName evidence="4">protein-tyrosine-phosphatase</fullName>
        <ecNumber evidence="4">3.1.3.48</ecNumber>
    </recommendedName>
</protein>
<dbReference type="AlphaFoldDB" id="A0A061B3E9"/>
<dbReference type="GO" id="GO:0005730">
    <property type="term" value="C:nucleolus"/>
    <property type="evidence" value="ECO:0007669"/>
    <property type="project" value="UniProtKB-ARBA"/>
</dbReference>
<organism evidence="17">
    <name type="scientific">Rhodotorula toruloides</name>
    <name type="common">Yeast</name>
    <name type="synonym">Rhodosporidium toruloides</name>
    <dbReference type="NCBI Taxonomy" id="5286"/>
    <lineage>
        <taxon>Eukaryota</taxon>
        <taxon>Fungi</taxon>
        <taxon>Dikarya</taxon>
        <taxon>Basidiomycota</taxon>
        <taxon>Pucciniomycotina</taxon>
        <taxon>Microbotryomycetes</taxon>
        <taxon>Sporidiobolales</taxon>
        <taxon>Sporidiobolaceae</taxon>
        <taxon>Rhodotorula</taxon>
    </lineage>
</organism>
<dbReference type="InterPro" id="IPR050561">
    <property type="entry name" value="PTP"/>
</dbReference>
<feature type="region of interest" description="Disordered" evidence="14">
    <location>
        <begin position="65"/>
        <end position="85"/>
    </location>
</feature>
<dbReference type="CDD" id="cd14499">
    <property type="entry name" value="CDC14_C"/>
    <property type="match status" value="1"/>
</dbReference>
<dbReference type="Pfam" id="PF14671">
    <property type="entry name" value="DSPn"/>
    <property type="match status" value="1"/>
</dbReference>
<dbReference type="InterPro" id="IPR016130">
    <property type="entry name" value="Tyr_Pase_AS"/>
</dbReference>
<dbReference type="Gene3D" id="3.90.190.10">
    <property type="entry name" value="Protein tyrosine phosphatase superfamily"/>
    <property type="match status" value="2"/>
</dbReference>
<feature type="domain" description="Tyrosine specific protein phosphatases" evidence="16">
    <location>
        <begin position="365"/>
        <end position="430"/>
    </location>
</feature>
<gene>
    <name evidence="17" type="ORF">RHTO0S_08e09010g</name>
</gene>
<dbReference type="GO" id="GO:0005737">
    <property type="term" value="C:cytoplasm"/>
    <property type="evidence" value="ECO:0007669"/>
    <property type="project" value="UniProtKB-SubCell"/>
</dbReference>
<comment type="subcellular location">
    <subcellularLocation>
        <location evidence="2">Cytoplasm</location>
    </subcellularLocation>
    <subcellularLocation>
        <location evidence="1">Nucleus</location>
    </subcellularLocation>
</comment>
<dbReference type="InterPro" id="IPR020422">
    <property type="entry name" value="TYR_PHOSPHATASE_DUAL_dom"/>
</dbReference>
<dbReference type="CDD" id="cd17657">
    <property type="entry name" value="CDC14_N"/>
    <property type="match status" value="1"/>
</dbReference>
<dbReference type="Pfam" id="PF22785">
    <property type="entry name" value="Tc-R-P"/>
    <property type="match status" value="1"/>
</dbReference>
<feature type="compositionally biased region" description="Low complexity" evidence="14">
    <location>
        <begin position="733"/>
        <end position="745"/>
    </location>
</feature>
<proteinExistence type="inferred from homology"/>
<evidence type="ECO:0000259" key="15">
    <source>
        <dbReference type="PROSITE" id="PS50054"/>
    </source>
</evidence>
<dbReference type="InterPro" id="IPR044506">
    <property type="entry name" value="CDC14_C"/>
</dbReference>
<feature type="compositionally biased region" description="Low complexity" evidence="14">
    <location>
        <begin position="1"/>
        <end position="27"/>
    </location>
</feature>
<keyword evidence="5" id="KW-0963">Cytoplasm</keyword>
<evidence type="ECO:0000259" key="16">
    <source>
        <dbReference type="PROSITE" id="PS50056"/>
    </source>
</evidence>
<dbReference type="EC" id="3.1.3.48" evidence="4"/>
<feature type="compositionally biased region" description="Low complexity" evidence="14">
    <location>
        <begin position="776"/>
        <end position="802"/>
    </location>
</feature>
<evidence type="ECO:0000256" key="4">
    <source>
        <dbReference type="ARBA" id="ARBA00013064"/>
    </source>
</evidence>
<dbReference type="OrthoDB" id="5632at2759"/>
<feature type="compositionally biased region" description="Acidic residues" evidence="14">
    <location>
        <begin position="584"/>
        <end position="594"/>
    </location>
</feature>
<feature type="compositionally biased region" description="Low complexity" evidence="14">
    <location>
        <begin position="638"/>
        <end position="655"/>
    </location>
</feature>
<feature type="region of interest" description="Disordered" evidence="14">
    <location>
        <begin position="1"/>
        <end position="34"/>
    </location>
</feature>
<evidence type="ECO:0000256" key="7">
    <source>
        <dbReference type="ARBA" id="ARBA00022618"/>
    </source>
</evidence>
<dbReference type="GO" id="GO:0051301">
    <property type="term" value="P:cell division"/>
    <property type="evidence" value="ECO:0007669"/>
    <property type="project" value="UniProtKB-KW"/>
</dbReference>
<dbReference type="PROSITE" id="PS50056">
    <property type="entry name" value="TYR_PHOSPHATASE_2"/>
    <property type="match status" value="1"/>
</dbReference>
<dbReference type="SMART" id="SM00195">
    <property type="entry name" value="DSPc"/>
    <property type="match status" value="1"/>
</dbReference>